<reference evidence="1 3" key="1">
    <citation type="submission" date="2017-06" db="EMBL/GenBank/DDBJ databases">
        <title>Complete genome of Francisella adeliensis.</title>
        <authorList>
            <person name="Vallesi A."/>
            <person name="Sjodin A."/>
        </authorList>
    </citation>
    <scope>NUCLEOTIDE SEQUENCE [LARGE SCALE GENOMIC DNA]</scope>
    <source>
        <strain evidence="1 3">FDC440</strain>
    </source>
</reference>
<evidence type="ECO:0000313" key="3">
    <source>
        <dbReference type="Proteomes" id="UP000251120"/>
    </source>
</evidence>
<evidence type="ECO:0000313" key="1">
    <source>
        <dbReference type="EMBL" id="AXA34176.1"/>
    </source>
</evidence>
<dbReference type="KEGG" id="fad:CDH04_07065"/>
<dbReference type="AlphaFoldDB" id="A0A2Z4XZT0"/>
<dbReference type="RefSeq" id="WP_112870354.1">
    <property type="nucleotide sequence ID" value="NZ_CP021781.1"/>
</dbReference>
<organism evidence="1 3">
    <name type="scientific">Francisella adeliensis</name>
    <dbReference type="NCBI Taxonomy" id="2007306"/>
    <lineage>
        <taxon>Bacteria</taxon>
        <taxon>Pseudomonadati</taxon>
        <taxon>Pseudomonadota</taxon>
        <taxon>Gammaproteobacteria</taxon>
        <taxon>Thiotrichales</taxon>
        <taxon>Francisellaceae</taxon>
        <taxon>Francisella</taxon>
    </lineage>
</organism>
<dbReference type="EMBL" id="CP021781">
    <property type="protein sequence ID" value="AXA34176.1"/>
    <property type="molecule type" value="Genomic_DNA"/>
</dbReference>
<evidence type="ECO:0000313" key="4">
    <source>
        <dbReference type="Proteomes" id="UP000681131"/>
    </source>
</evidence>
<name>A0A2Z4XZT0_9GAMM</name>
<proteinExistence type="predicted"/>
<dbReference type="Proteomes" id="UP000251120">
    <property type="component" value="Chromosome"/>
</dbReference>
<accession>A0A2Z4XZT0</accession>
<dbReference type="Proteomes" id="UP000681131">
    <property type="component" value="Chromosome"/>
</dbReference>
<evidence type="ECO:0000313" key="2">
    <source>
        <dbReference type="EMBL" id="QIW12420.1"/>
    </source>
</evidence>
<protein>
    <submittedName>
        <fullName evidence="1">Uncharacterized protein</fullName>
    </submittedName>
</protein>
<gene>
    <name evidence="1" type="ORF">CDH04_07065</name>
    <name evidence="2" type="ORF">FZC43_07065</name>
</gene>
<sequence>MMILRKNDNFATKFLSILIKSVLTLFLFTLSFNGLYASSCKLVKSKADFTGEVTFKCDKDTDLSLADNKLSFEIKSNNSSSPVTGVSNLYTDKAYTSYKIEEISKGVFKVEFNAYDTWTENNPYIAEEDKDIRFEFDVKDKSSKDYEIISDEDEANPFEVVQNNKDAYENNGSNTNLLLRSGSDEPVADDNAIILYIDSKIDKKGKPVVKKISDLWVDGFDAKYSVEDVSDTRKKVTIELYKWWPKNQPATIADGNTVQIGISYHFNSWPHEYKVSLHKEEKPIEDETDEDKVDENLVNKYQFYRGLGSLIYAATDSLYCTDDEKCDDAKLSIAKGCKEFDSCDAISELNTLRLGIVGEKEA</sequence>
<dbReference type="EMBL" id="CP043424">
    <property type="protein sequence ID" value="QIW12420.1"/>
    <property type="molecule type" value="Genomic_DNA"/>
</dbReference>
<keyword evidence="4" id="KW-1185">Reference proteome</keyword>
<reference evidence="2 4" key="2">
    <citation type="submission" date="2019-08" db="EMBL/GenBank/DDBJ databases">
        <title>Complete genome sequences of Francisella adeliensis (FSC1325 and FSC1326).</title>
        <authorList>
            <person name="Ohrman C."/>
            <person name="Uneklint I."/>
            <person name="Vallesi A."/>
            <person name="Karlsson L."/>
            <person name="Sjodin A."/>
        </authorList>
    </citation>
    <scope>NUCLEOTIDE SEQUENCE [LARGE SCALE GENOMIC DNA]</scope>
    <source>
        <strain evidence="2 4">FSC1325</strain>
    </source>
</reference>
<dbReference type="OrthoDB" id="9828339at2"/>